<proteinExistence type="predicted"/>
<dbReference type="PROSITE" id="PS00178">
    <property type="entry name" value="AA_TRNA_LIGASE_I"/>
    <property type="match status" value="1"/>
</dbReference>
<evidence type="ECO:0000313" key="2">
    <source>
        <dbReference type="Proteomes" id="UP001303760"/>
    </source>
</evidence>
<dbReference type="GO" id="GO:0006418">
    <property type="term" value="P:tRNA aminoacylation for protein translation"/>
    <property type="evidence" value="ECO:0007669"/>
    <property type="project" value="InterPro"/>
</dbReference>
<reference evidence="1" key="2">
    <citation type="submission" date="2023-05" db="EMBL/GenBank/DDBJ databases">
        <authorList>
            <consortium name="Lawrence Berkeley National Laboratory"/>
            <person name="Steindorff A."/>
            <person name="Hensen N."/>
            <person name="Bonometti L."/>
            <person name="Westerberg I."/>
            <person name="Brannstrom I.O."/>
            <person name="Guillou S."/>
            <person name="Cros-Aarteil S."/>
            <person name="Calhoun S."/>
            <person name="Haridas S."/>
            <person name="Kuo A."/>
            <person name="Mondo S."/>
            <person name="Pangilinan J."/>
            <person name="Riley R."/>
            <person name="Labutti K."/>
            <person name="Andreopoulos B."/>
            <person name="Lipzen A."/>
            <person name="Chen C."/>
            <person name="Yanf M."/>
            <person name="Daum C."/>
            <person name="Ng V."/>
            <person name="Clum A."/>
            <person name="Ohm R."/>
            <person name="Martin F."/>
            <person name="Silar P."/>
            <person name="Natvig D."/>
            <person name="Lalanne C."/>
            <person name="Gautier V."/>
            <person name="Ament-Velasquez S.L."/>
            <person name="Kruys A."/>
            <person name="Hutchinson M.I."/>
            <person name="Powell A.J."/>
            <person name="Barry K."/>
            <person name="Miller A.N."/>
            <person name="Grigoriev I.V."/>
            <person name="Debuchy R."/>
            <person name="Gladieux P."/>
            <person name="Thoren M.H."/>
            <person name="Johannesson H."/>
        </authorList>
    </citation>
    <scope>NUCLEOTIDE SEQUENCE</scope>
    <source>
        <strain evidence="1">CBS 532.94</strain>
    </source>
</reference>
<dbReference type="GO" id="GO:0004812">
    <property type="term" value="F:aminoacyl-tRNA ligase activity"/>
    <property type="evidence" value="ECO:0007669"/>
    <property type="project" value="InterPro"/>
</dbReference>
<evidence type="ECO:0000313" key="1">
    <source>
        <dbReference type="EMBL" id="KAK4236810.1"/>
    </source>
</evidence>
<name>A0AAN7HCZ8_9PEZI</name>
<organism evidence="1 2">
    <name type="scientific">Achaetomium macrosporum</name>
    <dbReference type="NCBI Taxonomy" id="79813"/>
    <lineage>
        <taxon>Eukaryota</taxon>
        <taxon>Fungi</taxon>
        <taxon>Dikarya</taxon>
        <taxon>Ascomycota</taxon>
        <taxon>Pezizomycotina</taxon>
        <taxon>Sordariomycetes</taxon>
        <taxon>Sordariomycetidae</taxon>
        <taxon>Sordariales</taxon>
        <taxon>Chaetomiaceae</taxon>
        <taxon>Achaetomium</taxon>
    </lineage>
</organism>
<gene>
    <name evidence="1" type="ORF">C8A03DRAFT_16585</name>
</gene>
<dbReference type="Proteomes" id="UP001303760">
    <property type="component" value="Unassembled WGS sequence"/>
</dbReference>
<dbReference type="InterPro" id="IPR001412">
    <property type="entry name" value="aa-tRNA-synth_I_CS"/>
</dbReference>
<protein>
    <submittedName>
        <fullName evidence="1">Uncharacterized protein</fullName>
    </submittedName>
</protein>
<dbReference type="AlphaFoldDB" id="A0AAN7HCZ8"/>
<reference evidence="1" key="1">
    <citation type="journal article" date="2023" name="Mol. Phylogenet. Evol.">
        <title>Genome-scale phylogeny and comparative genomics of the fungal order Sordariales.</title>
        <authorList>
            <person name="Hensen N."/>
            <person name="Bonometti L."/>
            <person name="Westerberg I."/>
            <person name="Brannstrom I.O."/>
            <person name="Guillou S."/>
            <person name="Cros-Aarteil S."/>
            <person name="Calhoun S."/>
            <person name="Haridas S."/>
            <person name="Kuo A."/>
            <person name="Mondo S."/>
            <person name="Pangilinan J."/>
            <person name="Riley R."/>
            <person name="LaButti K."/>
            <person name="Andreopoulos B."/>
            <person name="Lipzen A."/>
            <person name="Chen C."/>
            <person name="Yan M."/>
            <person name="Daum C."/>
            <person name="Ng V."/>
            <person name="Clum A."/>
            <person name="Steindorff A."/>
            <person name="Ohm R.A."/>
            <person name="Martin F."/>
            <person name="Silar P."/>
            <person name="Natvig D.O."/>
            <person name="Lalanne C."/>
            <person name="Gautier V."/>
            <person name="Ament-Velasquez S.L."/>
            <person name="Kruys A."/>
            <person name="Hutchinson M.I."/>
            <person name="Powell A.J."/>
            <person name="Barry K."/>
            <person name="Miller A.N."/>
            <person name="Grigoriev I.V."/>
            <person name="Debuchy R."/>
            <person name="Gladieux P."/>
            <person name="Hiltunen Thoren M."/>
            <person name="Johannesson H."/>
        </authorList>
    </citation>
    <scope>NUCLEOTIDE SEQUENCE</scope>
    <source>
        <strain evidence="1">CBS 532.94</strain>
    </source>
</reference>
<keyword evidence="2" id="KW-1185">Reference proteome</keyword>
<dbReference type="GO" id="GO:0005524">
    <property type="term" value="F:ATP binding"/>
    <property type="evidence" value="ECO:0007669"/>
    <property type="project" value="InterPro"/>
</dbReference>
<dbReference type="EMBL" id="MU860171">
    <property type="protein sequence ID" value="KAK4236810.1"/>
    <property type="molecule type" value="Genomic_DNA"/>
</dbReference>
<dbReference type="SUPFAM" id="SSF52374">
    <property type="entry name" value="Nucleotidylyl transferase"/>
    <property type="match status" value="1"/>
</dbReference>
<comment type="caution">
    <text evidence="1">The sequence shown here is derived from an EMBL/GenBank/DDBJ whole genome shotgun (WGS) entry which is preliminary data.</text>
</comment>
<sequence length="480" mass="52308">MKNHRDQVQDTPVLGDVKRDPAVHKLIGLLHNLTADKGASTPDGSTRDVLSAIEELLLELTPGAPLYAAFHDGQVHDPLGAGAYAFRDDFIGAILLGLANDEISGASSRDEDAASVIPTRPIIFHAGAQPNNSPHCGTLVVFCYTFAVARAVKDRLEARAAGMAPPVSVEITLVDTAPVSGEGIEVDGIQYQSSYRDVPNALDTCIADYREVLAQLSIWSGIPVRTTFQRDFFSQAHMPSLVSYLVANHKSLGRQLSPTYGTLALRAACPVAGCHLAEKHGRLNQYTYQTTLPRKPAEPEPSKPAAAITFQCPRHGPHTITTSSPDAVARLEANAPTRNLLRSMAHLLDTDTHHVRITGADYAGMYQETFLYRPLAAWSAATGLARGRTPHILYAPLVVDWSGAKLSKSLYVREGGYAAMRLFGSDGLCSYARLKEQVGEEGLRRLWDEVVRWVADPRKLFRCWSVEYLHRAVIKGEVVG</sequence>
<accession>A0AAN7HCZ8</accession>